<evidence type="ECO:0000256" key="1">
    <source>
        <dbReference type="ARBA" id="ARBA00007806"/>
    </source>
</evidence>
<dbReference type="CDD" id="cd14752">
    <property type="entry name" value="GH31_N"/>
    <property type="match status" value="1"/>
</dbReference>
<keyword evidence="2" id="KW-0326">Glycosidase</keyword>
<comment type="similarity">
    <text evidence="1 2">Belongs to the glycosyl hydrolase 31 family.</text>
</comment>
<dbReference type="Gene3D" id="3.20.20.80">
    <property type="entry name" value="Glycosidases"/>
    <property type="match status" value="1"/>
</dbReference>
<protein>
    <submittedName>
        <fullName evidence="6">Family 31 glucosidase</fullName>
    </submittedName>
</protein>
<dbReference type="Gene3D" id="2.60.40.1180">
    <property type="entry name" value="Golgi alpha-mannosidase II"/>
    <property type="match status" value="1"/>
</dbReference>
<evidence type="ECO:0000259" key="4">
    <source>
        <dbReference type="Pfam" id="PF01055"/>
    </source>
</evidence>
<dbReference type="KEGG" id="rpod:E0E05_15360"/>
<dbReference type="InterPro" id="IPR013780">
    <property type="entry name" value="Glyco_hydro_b"/>
</dbReference>
<evidence type="ECO:0000259" key="5">
    <source>
        <dbReference type="Pfam" id="PF21365"/>
    </source>
</evidence>
<dbReference type="SUPFAM" id="SSF51445">
    <property type="entry name" value="(Trans)glycosidases"/>
    <property type="match status" value="1"/>
</dbReference>
<feature type="domain" description="Glycoside hydrolase family 31 TIM barrel" evidence="4">
    <location>
        <begin position="289"/>
        <end position="637"/>
    </location>
</feature>
<reference evidence="6 7" key="1">
    <citation type="journal article" date="2017" name="Int. J. Syst. Evol. Microbiol.">
        <title>Roseitalea porphyridii gen. nov., sp. nov., isolated from a red alga, and reclassification of Hoeflea suaedae Chung et al. 2013 as Pseudohoeflea suaedae gen. nov., comb. nov.</title>
        <authorList>
            <person name="Hyeon J.W."/>
            <person name="Jeong S.E."/>
            <person name="Baek K."/>
            <person name="Jeon C.O."/>
        </authorList>
    </citation>
    <scope>NUCLEOTIDE SEQUENCE [LARGE SCALE GENOMIC DNA]</scope>
    <source>
        <strain evidence="6 7">MA7-20</strain>
    </source>
</reference>
<dbReference type="PANTHER" id="PTHR43863:SF2">
    <property type="entry name" value="MALTASE-GLUCOAMYLASE"/>
    <property type="match status" value="1"/>
</dbReference>
<dbReference type="Pfam" id="PF21365">
    <property type="entry name" value="Glyco_hydro_31_3rd"/>
    <property type="match status" value="1"/>
</dbReference>
<dbReference type="AlphaFoldDB" id="A0A4P6V5H4"/>
<dbReference type="GO" id="GO:0005975">
    <property type="term" value="P:carbohydrate metabolic process"/>
    <property type="evidence" value="ECO:0007669"/>
    <property type="project" value="InterPro"/>
</dbReference>
<evidence type="ECO:0000313" key="6">
    <source>
        <dbReference type="EMBL" id="QBK31856.1"/>
    </source>
</evidence>
<dbReference type="InterPro" id="IPR000322">
    <property type="entry name" value="Glyco_hydro_31_TIM"/>
</dbReference>
<organism evidence="6 7">
    <name type="scientific">Roseitalea porphyridii</name>
    <dbReference type="NCBI Taxonomy" id="1852022"/>
    <lineage>
        <taxon>Bacteria</taxon>
        <taxon>Pseudomonadati</taxon>
        <taxon>Pseudomonadota</taxon>
        <taxon>Alphaproteobacteria</taxon>
        <taxon>Hyphomicrobiales</taxon>
        <taxon>Ahrensiaceae</taxon>
        <taxon>Roseitalea</taxon>
    </lineage>
</organism>
<dbReference type="GO" id="GO:0004553">
    <property type="term" value="F:hydrolase activity, hydrolyzing O-glycosyl compounds"/>
    <property type="evidence" value="ECO:0007669"/>
    <property type="project" value="InterPro"/>
</dbReference>
<dbReference type="OrthoDB" id="176168at2"/>
<feature type="region of interest" description="Disordered" evidence="3">
    <location>
        <begin position="24"/>
        <end position="54"/>
    </location>
</feature>
<keyword evidence="7" id="KW-1185">Reference proteome</keyword>
<dbReference type="SUPFAM" id="SSF51011">
    <property type="entry name" value="Glycosyl hydrolase domain"/>
    <property type="match status" value="1"/>
</dbReference>
<dbReference type="CDD" id="cd06591">
    <property type="entry name" value="GH31_xylosidase_XylS"/>
    <property type="match status" value="1"/>
</dbReference>
<dbReference type="GO" id="GO:0030246">
    <property type="term" value="F:carbohydrate binding"/>
    <property type="evidence" value="ECO:0007669"/>
    <property type="project" value="InterPro"/>
</dbReference>
<feature type="domain" description="Glycosyl hydrolase family 31 C-terminal" evidence="5">
    <location>
        <begin position="648"/>
        <end position="731"/>
    </location>
</feature>
<dbReference type="InterPro" id="IPR011013">
    <property type="entry name" value="Gal_mutarotase_sf_dom"/>
</dbReference>
<dbReference type="InterPro" id="IPR051816">
    <property type="entry name" value="Glycosyl_Hydrolase_31"/>
</dbReference>
<dbReference type="InterPro" id="IPR048395">
    <property type="entry name" value="Glyco_hydro_31_C"/>
</dbReference>
<gene>
    <name evidence="6" type="ORF">E0E05_15360</name>
</gene>
<dbReference type="SUPFAM" id="SSF74650">
    <property type="entry name" value="Galactose mutarotase-like"/>
    <property type="match status" value="1"/>
</dbReference>
<evidence type="ECO:0000256" key="3">
    <source>
        <dbReference type="SAM" id="MobiDB-lite"/>
    </source>
</evidence>
<sequence>MSAPQWPLRHPHRRRQGCAGLYRSCHLPGPRRRRTGDRRVARLSAPSARPAEADAPFRQDGGALLCRFGGETLRIEPWGADAIRVRARPGLEIVEPHVSALLDPAAQAPAAISVSPRSAEITNGRIRAELTIVERYGADVKREVVIRFVRADTGEELLAETRSHFAGPKTRNFKALASGSWRLETSFKARDDEHIWGLGQPQHGRMDLKGTSTTLLQQNAHAVIPFVVSSLGYGFLWNNPAVGRAEFATNITRWTAEATGGLDYWVVAGDGPAEIVRAYHDATGHSPDIPDWALGFWQCKLRYRNQGELLEVAREYRRRGLPLACIVIDFFHWTRQGEWRFDPADWPDPKAMVDELRAMGVETMVSIWPTVSAASDHYRTMTERGLFLTTERGVAAVIPFPDKDPFGPGFFTYYDAFNPEARDFHWDLVRRNYLDNGIEHFWLDACEPEMRPAHPENVRTALGNGAEMLCAYPLAHAQRYRQGLDAEGRNGILLCRSAWAGSQRHGVILWSGDVWSDWEWFRAQIPAGLHAGMAGMGWWTTDIGGFYDGHGGSDAFRELLVRWFEFGVFSPICRLHGFRVPEGVPPPEKGERVSYGQDTFNIFTNTGGPNEIWSYGAEVEGVLTQLLRVREALRPYLADCFAHFARTGDPMMAPVFYHFPRQTDAMADATRYMLGPDILVAPVLHPDVSEITVALPAGETWLHAWSGAEHAGGSSVTVPCPWGQCPVFVRKAAAARFGEAFPMLKQSQ</sequence>
<dbReference type="Gene3D" id="2.60.40.1760">
    <property type="entry name" value="glycosyl hydrolase (family 31)"/>
    <property type="match status" value="1"/>
</dbReference>
<dbReference type="Pfam" id="PF01055">
    <property type="entry name" value="Glyco_hydro_31_2nd"/>
    <property type="match status" value="1"/>
</dbReference>
<dbReference type="InterPro" id="IPR017853">
    <property type="entry name" value="GH"/>
</dbReference>
<proteinExistence type="inferred from homology"/>
<evidence type="ECO:0000256" key="2">
    <source>
        <dbReference type="RuleBase" id="RU361185"/>
    </source>
</evidence>
<name>A0A4P6V5H4_9HYPH</name>
<evidence type="ECO:0000313" key="7">
    <source>
        <dbReference type="Proteomes" id="UP000293719"/>
    </source>
</evidence>
<dbReference type="PANTHER" id="PTHR43863">
    <property type="entry name" value="HYDROLASE, PUTATIVE (AFU_ORTHOLOGUE AFUA_1G03140)-RELATED"/>
    <property type="match status" value="1"/>
</dbReference>
<keyword evidence="2" id="KW-0378">Hydrolase</keyword>
<dbReference type="EMBL" id="CP036532">
    <property type="protein sequence ID" value="QBK31856.1"/>
    <property type="molecule type" value="Genomic_DNA"/>
</dbReference>
<accession>A0A4P6V5H4</accession>
<dbReference type="Proteomes" id="UP000293719">
    <property type="component" value="Chromosome"/>
</dbReference>